<dbReference type="PANTHER" id="PTHR47254:SF1">
    <property type="entry name" value="CELL WALL MANNOPROTEIN CIS3-RELATED"/>
    <property type="match status" value="1"/>
</dbReference>
<dbReference type="AlphaFoldDB" id="A0A6A6A695"/>
<keyword evidence="10" id="KW-1185">Reference proteome</keyword>
<keyword evidence="4 7" id="KW-0732">Signal</keyword>
<feature type="region of interest" description="Disordered" evidence="6">
    <location>
        <begin position="158"/>
        <end position="218"/>
    </location>
</feature>
<evidence type="ECO:0000256" key="1">
    <source>
        <dbReference type="ARBA" id="ARBA00004191"/>
    </source>
</evidence>
<evidence type="ECO:0000313" key="10">
    <source>
        <dbReference type="Proteomes" id="UP000799771"/>
    </source>
</evidence>
<organism evidence="9 10">
    <name type="scientific">Dothidotthia symphoricarpi CBS 119687</name>
    <dbReference type="NCBI Taxonomy" id="1392245"/>
    <lineage>
        <taxon>Eukaryota</taxon>
        <taxon>Fungi</taxon>
        <taxon>Dikarya</taxon>
        <taxon>Ascomycota</taxon>
        <taxon>Pezizomycotina</taxon>
        <taxon>Dothideomycetes</taxon>
        <taxon>Pleosporomycetidae</taxon>
        <taxon>Pleosporales</taxon>
        <taxon>Dothidotthiaceae</taxon>
        <taxon>Dothidotthia</taxon>
    </lineage>
</organism>
<dbReference type="InterPro" id="IPR051153">
    <property type="entry name" value="Yeast_CWMannoprotein_PIR"/>
</dbReference>
<comment type="similarity">
    <text evidence="5">Belongs to the PIR protein family.</text>
</comment>
<evidence type="ECO:0000313" key="9">
    <source>
        <dbReference type="EMBL" id="KAF2126594.1"/>
    </source>
</evidence>
<dbReference type="GeneID" id="54409160"/>
<protein>
    <recommendedName>
        <fullName evidence="8">Cell wall mannoprotein PIR1-like C-terminal domain-containing protein</fullName>
    </recommendedName>
</protein>
<dbReference type="Proteomes" id="UP000799771">
    <property type="component" value="Unassembled WGS sequence"/>
</dbReference>
<dbReference type="InterPro" id="IPR054508">
    <property type="entry name" value="PIR1-like_C"/>
</dbReference>
<accession>A0A6A6A695</accession>
<dbReference type="GO" id="GO:0005199">
    <property type="term" value="F:structural constituent of cell wall"/>
    <property type="evidence" value="ECO:0007669"/>
    <property type="project" value="TreeGrafter"/>
</dbReference>
<feature type="domain" description="Cell wall mannoprotein PIR1-like C-terminal" evidence="8">
    <location>
        <begin position="75"/>
        <end position="148"/>
    </location>
</feature>
<dbReference type="OrthoDB" id="5415592at2759"/>
<dbReference type="Pfam" id="PF22799">
    <property type="entry name" value="PIR1-like_C"/>
    <property type="match status" value="1"/>
</dbReference>
<feature type="signal peptide" evidence="7">
    <location>
        <begin position="1"/>
        <end position="18"/>
    </location>
</feature>
<evidence type="ECO:0000259" key="8">
    <source>
        <dbReference type="Pfam" id="PF22799"/>
    </source>
</evidence>
<name>A0A6A6A695_9PLEO</name>
<feature type="chain" id="PRO_5025450792" description="Cell wall mannoprotein PIR1-like C-terminal domain-containing protein" evidence="7">
    <location>
        <begin position="19"/>
        <end position="253"/>
    </location>
</feature>
<dbReference type="GO" id="GO:0031505">
    <property type="term" value="P:fungal-type cell wall organization"/>
    <property type="evidence" value="ECO:0007669"/>
    <property type="project" value="TreeGrafter"/>
</dbReference>
<dbReference type="PANTHER" id="PTHR47254">
    <property type="entry name" value="CELL WALL MANNOPROTEIN CIS3-RELATED"/>
    <property type="match status" value="1"/>
</dbReference>
<dbReference type="RefSeq" id="XP_033520986.1">
    <property type="nucleotide sequence ID" value="XM_033668728.1"/>
</dbReference>
<evidence type="ECO:0000256" key="3">
    <source>
        <dbReference type="ARBA" id="ARBA00022525"/>
    </source>
</evidence>
<comment type="subcellular location">
    <subcellularLocation>
        <location evidence="1">Secreted</location>
        <location evidence="1">Cell wall</location>
    </subcellularLocation>
</comment>
<sequence>MRASDFFAVLFAASGALAQVAEGIAPDASAPDGCVTTSDGNFTIGVLRDFAKRADVVATAEQAVDGALICHLTDGVLKDQHGRVGSIVANQQFQFDGPPQAGAIYTGGFSVCGNDSLAIGGTTQWWKCSSGAFYNLYDQWIGDQCVEIRIQAAYVDSSGSSTSTISDSSASATGSASSTASGDSTSASGASSTKHSSATASSAGSTASGTSSTSSAQNSAAPAASAGAGVTSRMYTGASLAAVMAILGAALVL</sequence>
<evidence type="ECO:0000256" key="7">
    <source>
        <dbReference type="SAM" id="SignalP"/>
    </source>
</evidence>
<evidence type="ECO:0000256" key="5">
    <source>
        <dbReference type="ARBA" id="ARBA00038219"/>
    </source>
</evidence>
<evidence type="ECO:0000256" key="4">
    <source>
        <dbReference type="ARBA" id="ARBA00022729"/>
    </source>
</evidence>
<dbReference type="EMBL" id="ML977513">
    <property type="protein sequence ID" value="KAF2126594.1"/>
    <property type="molecule type" value="Genomic_DNA"/>
</dbReference>
<gene>
    <name evidence="9" type="ORF">P153DRAFT_369291</name>
</gene>
<reference evidence="9" key="1">
    <citation type="journal article" date="2020" name="Stud. Mycol.">
        <title>101 Dothideomycetes genomes: a test case for predicting lifestyles and emergence of pathogens.</title>
        <authorList>
            <person name="Haridas S."/>
            <person name="Albert R."/>
            <person name="Binder M."/>
            <person name="Bloem J."/>
            <person name="Labutti K."/>
            <person name="Salamov A."/>
            <person name="Andreopoulos B."/>
            <person name="Baker S."/>
            <person name="Barry K."/>
            <person name="Bills G."/>
            <person name="Bluhm B."/>
            <person name="Cannon C."/>
            <person name="Castanera R."/>
            <person name="Culley D."/>
            <person name="Daum C."/>
            <person name="Ezra D."/>
            <person name="Gonzalez J."/>
            <person name="Henrissat B."/>
            <person name="Kuo A."/>
            <person name="Liang C."/>
            <person name="Lipzen A."/>
            <person name="Lutzoni F."/>
            <person name="Magnuson J."/>
            <person name="Mondo S."/>
            <person name="Nolan M."/>
            <person name="Ohm R."/>
            <person name="Pangilinan J."/>
            <person name="Park H.-J."/>
            <person name="Ramirez L."/>
            <person name="Alfaro M."/>
            <person name="Sun H."/>
            <person name="Tritt A."/>
            <person name="Yoshinaga Y."/>
            <person name="Zwiers L.-H."/>
            <person name="Turgeon B."/>
            <person name="Goodwin S."/>
            <person name="Spatafora J."/>
            <person name="Crous P."/>
            <person name="Grigoriev I."/>
        </authorList>
    </citation>
    <scope>NUCLEOTIDE SEQUENCE</scope>
    <source>
        <strain evidence="9">CBS 119687</strain>
    </source>
</reference>
<keyword evidence="3" id="KW-0964">Secreted</keyword>
<proteinExistence type="inferred from homology"/>
<dbReference type="GO" id="GO:0009277">
    <property type="term" value="C:fungal-type cell wall"/>
    <property type="evidence" value="ECO:0007669"/>
    <property type="project" value="TreeGrafter"/>
</dbReference>
<evidence type="ECO:0000256" key="2">
    <source>
        <dbReference type="ARBA" id="ARBA00022512"/>
    </source>
</evidence>
<keyword evidence="2" id="KW-0134">Cell wall</keyword>
<evidence type="ECO:0000256" key="6">
    <source>
        <dbReference type="SAM" id="MobiDB-lite"/>
    </source>
</evidence>